<proteinExistence type="predicted"/>
<feature type="repeat" description="TPR" evidence="1">
    <location>
        <begin position="283"/>
        <end position="316"/>
    </location>
</feature>
<dbReference type="AlphaFoldDB" id="A0A848G1A6"/>
<dbReference type="InterPro" id="IPR056203">
    <property type="entry name" value="Cds6_C"/>
</dbReference>
<dbReference type="Pfam" id="PF14559">
    <property type="entry name" value="TPR_19"/>
    <property type="match status" value="1"/>
</dbReference>
<reference evidence="4 5" key="1">
    <citation type="submission" date="2020-04" db="EMBL/GenBank/DDBJ databases">
        <title>Zoogloea sp. G-4-1-14 isolated from soil.</title>
        <authorList>
            <person name="Dahal R.H."/>
        </authorList>
    </citation>
    <scope>NUCLEOTIDE SEQUENCE [LARGE SCALE GENOMIC DNA]</scope>
    <source>
        <strain evidence="4 5">G-4-1-14</strain>
    </source>
</reference>
<accession>A0A848G1A6</accession>
<dbReference type="Pfam" id="PF13432">
    <property type="entry name" value="TPR_16"/>
    <property type="match status" value="3"/>
</dbReference>
<dbReference type="PANTHER" id="PTHR12558">
    <property type="entry name" value="CELL DIVISION CYCLE 16,23,27"/>
    <property type="match status" value="1"/>
</dbReference>
<dbReference type="Gene3D" id="1.25.40.10">
    <property type="entry name" value="Tetratricopeptide repeat domain"/>
    <property type="match status" value="3"/>
</dbReference>
<sequence length="550" mass="59431">MQLSRFCLALFMGSGLAFQLAPAAADVVLGNSSLPVIEGAGRPDSEAINRGRSALRARNLDQAEKYFSEAYRQNPASVEAMLGLAVISHSQGKAKLARDWMASAVAMAPGQPAVLQAQARLLVEQGLPASAEESYRAAIAANPEGLQLKLDLASLYTDSLRKPGQAVTLLREALKQKPDSVDILYQLALAYMADGRLDEAARPLDDALRRDPAEPRMLQARGLVAQRQGQAERALEYFDKALAAKKDFVGAMISRGDALQLLGRSEAAVEAYRKAIPMAPASALPHALLGQALNRLKRPAEAEKAYREALRLEPDNFRVANNLAVLLAGQKTGLDDALAMIRRALEREPNRATYLDTLGLVQQARGDKAAARQAFERAVALEPGNSEFRLHLAQFGNAPQAAPAPAPVPSSAPVPAAAVAAKVPAPAAPTAVRPAVAEDPAVAVAGRLEAWRQAWESKDARRYLSFYAAAFVPADNRARGAWEADRRAKLDKKGEIRVQLGAPTFKAEGEVMAVNFEQRYQSGSYSDAGRKRLEWVREAGEWKIRSERQL</sequence>
<dbReference type="Gene3D" id="3.10.450.50">
    <property type="match status" value="1"/>
</dbReference>
<feature type="domain" description="Cds6 C-terminal" evidence="3">
    <location>
        <begin position="446"/>
        <end position="547"/>
    </location>
</feature>
<keyword evidence="2" id="KW-0732">Signal</keyword>
<dbReference type="RefSeq" id="WP_169144642.1">
    <property type="nucleotide sequence ID" value="NZ_JABBGA010000002.1"/>
</dbReference>
<dbReference type="PANTHER" id="PTHR12558:SF13">
    <property type="entry name" value="CELL DIVISION CYCLE PROTEIN 27 HOMOLOG"/>
    <property type="match status" value="1"/>
</dbReference>
<dbReference type="Pfam" id="PF13428">
    <property type="entry name" value="TPR_14"/>
    <property type="match status" value="1"/>
</dbReference>
<dbReference type="InterPro" id="IPR011990">
    <property type="entry name" value="TPR-like_helical_dom_sf"/>
</dbReference>
<feature type="repeat" description="TPR" evidence="1">
    <location>
        <begin position="181"/>
        <end position="214"/>
    </location>
</feature>
<dbReference type="InterPro" id="IPR019734">
    <property type="entry name" value="TPR_rpt"/>
</dbReference>
<evidence type="ECO:0000256" key="1">
    <source>
        <dbReference type="PROSITE-ProRule" id="PRU00339"/>
    </source>
</evidence>
<keyword evidence="1" id="KW-0802">TPR repeat</keyword>
<feature type="signal peptide" evidence="2">
    <location>
        <begin position="1"/>
        <end position="23"/>
    </location>
</feature>
<feature type="repeat" description="TPR" evidence="1">
    <location>
        <begin position="215"/>
        <end position="248"/>
    </location>
</feature>
<dbReference type="Pfam" id="PF13181">
    <property type="entry name" value="TPR_8"/>
    <property type="match status" value="1"/>
</dbReference>
<dbReference type="SMART" id="SM00028">
    <property type="entry name" value="TPR"/>
    <property type="match status" value="9"/>
</dbReference>
<dbReference type="SUPFAM" id="SSF48452">
    <property type="entry name" value="TPR-like"/>
    <property type="match status" value="1"/>
</dbReference>
<protein>
    <submittedName>
        <fullName evidence="4">Tetratricopeptide repeat protein</fullName>
    </submittedName>
</protein>
<dbReference type="Proteomes" id="UP000580043">
    <property type="component" value="Unassembled WGS sequence"/>
</dbReference>
<name>A0A848G1A6_9RHOO</name>
<keyword evidence="5" id="KW-1185">Reference proteome</keyword>
<evidence type="ECO:0000259" key="3">
    <source>
        <dbReference type="Pfam" id="PF24125"/>
    </source>
</evidence>
<evidence type="ECO:0000313" key="5">
    <source>
        <dbReference type="Proteomes" id="UP000580043"/>
    </source>
</evidence>
<feature type="repeat" description="TPR" evidence="1">
    <location>
        <begin position="249"/>
        <end position="282"/>
    </location>
</feature>
<feature type="repeat" description="TPR" evidence="1">
    <location>
        <begin position="352"/>
        <end position="385"/>
    </location>
</feature>
<feature type="chain" id="PRO_5032290371" evidence="2">
    <location>
        <begin position="24"/>
        <end position="550"/>
    </location>
</feature>
<dbReference type="InterPro" id="IPR032710">
    <property type="entry name" value="NTF2-like_dom_sf"/>
</dbReference>
<dbReference type="Pfam" id="PF24125">
    <property type="entry name" value="Cds6_C"/>
    <property type="match status" value="1"/>
</dbReference>
<dbReference type="SUPFAM" id="SSF54427">
    <property type="entry name" value="NTF2-like"/>
    <property type="match status" value="1"/>
</dbReference>
<dbReference type="EMBL" id="JABBGA010000002">
    <property type="protein sequence ID" value="NML25012.1"/>
    <property type="molecule type" value="Genomic_DNA"/>
</dbReference>
<gene>
    <name evidence="4" type="ORF">HHL15_04625</name>
</gene>
<comment type="caution">
    <text evidence="4">The sequence shown here is derived from an EMBL/GenBank/DDBJ whole genome shotgun (WGS) entry which is preliminary data.</text>
</comment>
<dbReference type="PROSITE" id="PS50005">
    <property type="entry name" value="TPR"/>
    <property type="match status" value="5"/>
</dbReference>
<evidence type="ECO:0000313" key="4">
    <source>
        <dbReference type="EMBL" id="NML25012.1"/>
    </source>
</evidence>
<organism evidence="4 5">
    <name type="scientific">Zoogloea dura</name>
    <dbReference type="NCBI Taxonomy" id="2728840"/>
    <lineage>
        <taxon>Bacteria</taxon>
        <taxon>Pseudomonadati</taxon>
        <taxon>Pseudomonadota</taxon>
        <taxon>Betaproteobacteria</taxon>
        <taxon>Rhodocyclales</taxon>
        <taxon>Zoogloeaceae</taxon>
        <taxon>Zoogloea</taxon>
    </lineage>
</organism>
<evidence type="ECO:0000256" key="2">
    <source>
        <dbReference type="SAM" id="SignalP"/>
    </source>
</evidence>